<feature type="signal peptide" evidence="1">
    <location>
        <begin position="1"/>
        <end position="22"/>
    </location>
</feature>
<reference evidence="2 3" key="1">
    <citation type="journal article" date="2006" name="Science">
        <title>Phytophthora genome sequences uncover evolutionary origins and mechanisms of pathogenesis.</title>
        <authorList>
            <person name="Tyler B.M."/>
            <person name="Tripathy S."/>
            <person name="Zhang X."/>
            <person name="Dehal P."/>
            <person name="Jiang R.H."/>
            <person name="Aerts A."/>
            <person name="Arredondo F.D."/>
            <person name="Baxter L."/>
            <person name="Bensasson D."/>
            <person name="Beynon J.L."/>
            <person name="Chapman J."/>
            <person name="Damasceno C.M."/>
            <person name="Dorrance A.E."/>
            <person name="Dou D."/>
            <person name="Dickerman A.W."/>
            <person name="Dubchak I.L."/>
            <person name="Garbelotto M."/>
            <person name="Gijzen M."/>
            <person name="Gordon S.G."/>
            <person name="Govers F."/>
            <person name="Grunwald N.J."/>
            <person name="Huang W."/>
            <person name="Ivors K.L."/>
            <person name="Jones R.W."/>
            <person name="Kamoun S."/>
            <person name="Krampis K."/>
            <person name="Lamour K.H."/>
            <person name="Lee M.K."/>
            <person name="McDonald W.H."/>
            <person name="Medina M."/>
            <person name="Meijer H.J."/>
            <person name="Nordberg E.K."/>
            <person name="Maclean D.J."/>
            <person name="Ospina-Giraldo M.D."/>
            <person name="Morris P.F."/>
            <person name="Phuntumart V."/>
            <person name="Putnam N.H."/>
            <person name="Rash S."/>
            <person name="Rose J.K."/>
            <person name="Sakihama Y."/>
            <person name="Salamov A.A."/>
            <person name="Savidor A."/>
            <person name="Scheuring C.F."/>
            <person name="Smith B.M."/>
            <person name="Sobral B.W."/>
            <person name="Terry A."/>
            <person name="Torto-Alalibo T.A."/>
            <person name="Win J."/>
            <person name="Xu Z."/>
            <person name="Zhang H."/>
            <person name="Grigoriev I.V."/>
            <person name="Rokhsar D.S."/>
            <person name="Boore J.L."/>
        </authorList>
    </citation>
    <scope>NUCLEOTIDE SEQUENCE [LARGE SCALE GENOMIC DNA]</scope>
    <source>
        <strain evidence="2 3">P6497</strain>
    </source>
</reference>
<keyword evidence="3" id="KW-1185">Reference proteome</keyword>
<keyword evidence="1" id="KW-0732">Signal</keyword>
<feature type="chain" id="PRO_5003472031" evidence="1">
    <location>
        <begin position="23"/>
        <end position="189"/>
    </location>
</feature>
<organism evidence="2 3">
    <name type="scientific">Phytophthora sojae (strain P6497)</name>
    <name type="common">Soybean stem and root rot agent</name>
    <name type="synonym">Phytophthora megasperma f. sp. glycines</name>
    <dbReference type="NCBI Taxonomy" id="1094619"/>
    <lineage>
        <taxon>Eukaryota</taxon>
        <taxon>Sar</taxon>
        <taxon>Stramenopiles</taxon>
        <taxon>Oomycota</taxon>
        <taxon>Peronosporomycetes</taxon>
        <taxon>Peronosporales</taxon>
        <taxon>Peronosporaceae</taxon>
        <taxon>Phytophthora</taxon>
    </lineage>
</organism>
<gene>
    <name evidence="2" type="ORF">PHYSODRAFT_480608</name>
</gene>
<dbReference type="OMA" id="CEDIDCL"/>
<evidence type="ECO:0000256" key="1">
    <source>
        <dbReference type="SAM" id="SignalP"/>
    </source>
</evidence>
<protein>
    <submittedName>
        <fullName evidence="2">Uncharacterized protein</fullName>
    </submittedName>
</protein>
<accession>G4YZY4</accession>
<evidence type="ECO:0000313" key="3">
    <source>
        <dbReference type="Proteomes" id="UP000002640"/>
    </source>
</evidence>
<dbReference type="Proteomes" id="UP000002640">
    <property type="component" value="Unassembled WGS sequence"/>
</dbReference>
<dbReference type="GeneID" id="20655277"/>
<dbReference type="RefSeq" id="XP_009518635.1">
    <property type="nucleotide sequence ID" value="XM_009520340.1"/>
</dbReference>
<sequence length="189" mass="20200">MPTIRAIAVSVFGLALLAVSAAENSTGSWTTVKATDADSKLLYAAWGNVSNFGPGITTYGCGYNVLDLQKKGAAAEGSKAGNIYDFKLQSVIDYHFTVQGCGLEGDEQQYFGYCEDIDCLITTFDVYITSEPKTNTLRVTSVSARAEEDTGGEGKGLGGLAVLLSTWLTIKVPSEKVEGKRRYSRAVAR</sequence>
<dbReference type="AlphaFoldDB" id="G4YZY4"/>
<proteinExistence type="predicted"/>
<name>G4YZY4_PHYSP</name>
<evidence type="ECO:0000313" key="2">
    <source>
        <dbReference type="EMBL" id="EGZ23347.1"/>
    </source>
</evidence>
<dbReference type="InParanoid" id="G4YZY4"/>
<dbReference type="EMBL" id="JH159152">
    <property type="protein sequence ID" value="EGZ23347.1"/>
    <property type="molecule type" value="Genomic_DNA"/>
</dbReference>
<dbReference type="KEGG" id="psoj:PHYSODRAFT_480608"/>
<dbReference type="SMR" id="G4YZY4"/>